<organism evidence="9 10">
    <name type="scientific">Polynucleobacter duraquae</name>
    <dbReference type="NCBI Taxonomy" id="1835254"/>
    <lineage>
        <taxon>Bacteria</taxon>
        <taxon>Pseudomonadati</taxon>
        <taxon>Pseudomonadota</taxon>
        <taxon>Betaproteobacteria</taxon>
        <taxon>Burkholderiales</taxon>
        <taxon>Burkholderiaceae</taxon>
        <taxon>Polynucleobacter</taxon>
    </lineage>
</organism>
<keyword evidence="8" id="KW-1003">Cell membrane</keyword>
<keyword evidence="6 8" id="KW-0139">CF(1)</keyword>
<dbReference type="GO" id="GO:0005886">
    <property type="term" value="C:plasma membrane"/>
    <property type="evidence" value="ECO:0007669"/>
    <property type="project" value="UniProtKB-SubCell"/>
</dbReference>
<gene>
    <name evidence="8" type="primary">atpH</name>
    <name evidence="9" type="ORF">CL55_00000190</name>
</gene>
<dbReference type="GO" id="GO:0046933">
    <property type="term" value="F:proton-transporting ATP synthase activity, rotational mechanism"/>
    <property type="evidence" value="ECO:0007669"/>
    <property type="project" value="UniProtKB-UniRule"/>
</dbReference>
<dbReference type="PATRIC" id="fig|576611.7.peg.19"/>
<evidence type="ECO:0000256" key="3">
    <source>
        <dbReference type="ARBA" id="ARBA00022781"/>
    </source>
</evidence>
<dbReference type="Gene3D" id="1.10.520.20">
    <property type="entry name" value="N-terminal domain of the delta subunit of the F1F0-ATP synthase"/>
    <property type="match status" value="1"/>
</dbReference>
<dbReference type="Proteomes" id="UP000061135">
    <property type="component" value="Chromosome"/>
</dbReference>
<dbReference type="OrthoDB" id="9816221at2"/>
<dbReference type="HOGENOM" id="CLU_085114_3_0_4"/>
<dbReference type="NCBIfam" id="NF004402">
    <property type="entry name" value="PRK05758.2-2"/>
    <property type="match status" value="1"/>
</dbReference>
<evidence type="ECO:0000256" key="2">
    <source>
        <dbReference type="ARBA" id="ARBA00022448"/>
    </source>
</evidence>
<name>A0A0E3ZK25_9BURK</name>
<sequence>MAELATIARPYAEALFQSTKAAELATCLEQLNELAQIAALPEVAALSNNPKVSADDLSKLLSGMVKTKLDGKIASFLSLVNQNHRLSAIPEIAKQFEAMKNKSEGAAEVMITSAFPLEGSALNDLLSSLKKRFGGKELRPTIQVDPELIGGVRIQVGDEVMDSSVKAQLAQMQASLGA</sequence>
<evidence type="ECO:0000256" key="1">
    <source>
        <dbReference type="ARBA" id="ARBA00004370"/>
    </source>
</evidence>
<accession>A0A0E3ZK25</accession>
<proteinExistence type="inferred from homology"/>
<evidence type="ECO:0000256" key="5">
    <source>
        <dbReference type="ARBA" id="ARBA00023136"/>
    </source>
</evidence>
<dbReference type="HAMAP" id="MF_01416">
    <property type="entry name" value="ATP_synth_delta_bact"/>
    <property type="match status" value="1"/>
</dbReference>
<keyword evidence="5 8" id="KW-0472">Membrane</keyword>
<keyword evidence="4 8" id="KW-0406">Ion transport</keyword>
<comment type="function">
    <text evidence="8">This protein is part of the stalk that links CF(0) to CF(1). It either transmits conformational changes from CF(0) to CF(1) or is implicated in proton conduction.</text>
</comment>
<dbReference type="KEGG" id="pdq:CL55_00000190"/>
<dbReference type="AlphaFoldDB" id="A0A0E3ZK25"/>
<dbReference type="InterPro" id="IPR000711">
    <property type="entry name" value="ATPase_OSCP/dsu"/>
</dbReference>
<keyword evidence="10" id="KW-1185">Reference proteome</keyword>
<evidence type="ECO:0000313" key="9">
    <source>
        <dbReference type="EMBL" id="AKD24352.1"/>
    </source>
</evidence>
<evidence type="ECO:0000256" key="4">
    <source>
        <dbReference type="ARBA" id="ARBA00023065"/>
    </source>
</evidence>
<keyword evidence="2 8" id="KW-0813">Transport</keyword>
<evidence type="ECO:0000256" key="6">
    <source>
        <dbReference type="ARBA" id="ARBA00023196"/>
    </source>
</evidence>
<dbReference type="PANTHER" id="PTHR11910">
    <property type="entry name" value="ATP SYNTHASE DELTA CHAIN"/>
    <property type="match status" value="1"/>
</dbReference>
<dbReference type="GO" id="GO:0045259">
    <property type="term" value="C:proton-transporting ATP synthase complex"/>
    <property type="evidence" value="ECO:0007669"/>
    <property type="project" value="UniProtKB-KW"/>
</dbReference>
<dbReference type="PRINTS" id="PR00125">
    <property type="entry name" value="ATPASEDELTA"/>
</dbReference>
<dbReference type="NCBIfam" id="TIGR01145">
    <property type="entry name" value="ATP_synt_delta"/>
    <property type="match status" value="1"/>
</dbReference>
<reference evidence="9 10" key="1">
    <citation type="submission" date="2014-03" db="EMBL/GenBank/DDBJ databases">
        <title>Genome of Polynucleobacter strain MWH-MoK4.</title>
        <authorList>
            <person name="Hahn M.W."/>
        </authorList>
    </citation>
    <scope>NUCLEOTIDE SEQUENCE [LARGE SCALE GENOMIC DNA]</scope>
    <source>
        <strain evidence="9 10">MWH-MoK4</strain>
    </source>
</reference>
<dbReference type="Pfam" id="PF00213">
    <property type="entry name" value="OSCP"/>
    <property type="match status" value="1"/>
</dbReference>
<keyword evidence="9" id="KW-0378">Hydrolase</keyword>
<comment type="subcellular location">
    <subcellularLocation>
        <location evidence="8">Cell membrane</location>
        <topology evidence="8">Peripheral membrane protein</topology>
    </subcellularLocation>
    <subcellularLocation>
        <location evidence="1">Membrane</location>
    </subcellularLocation>
</comment>
<protein>
    <recommendedName>
        <fullName evidence="8">ATP synthase subunit delta</fullName>
    </recommendedName>
    <alternativeName>
        <fullName evidence="8">ATP synthase F(1) sector subunit delta</fullName>
    </alternativeName>
    <alternativeName>
        <fullName evidence="8">F-type ATPase subunit delta</fullName>
        <shortName evidence="8">F-ATPase subunit delta</shortName>
    </alternativeName>
</protein>
<comment type="function">
    <text evidence="8">F(1)F(0) ATP synthase produces ATP from ADP in the presence of a proton or sodium gradient. F-type ATPases consist of two structural domains, F(1) containing the extramembraneous catalytic core and F(0) containing the membrane proton channel, linked together by a central stalk and a peripheral stalk. During catalysis, ATP synthesis in the catalytic domain of F(1) is coupled via a rotary mechanism of the central stalk subunits to proton translocation.</text>
</comment>
<dbReference type="RefSeq" id="WP_046329356.1">
    <property type="nucleotide sequence ID" value="NZ_CP007501.1"/>
</dbReference>
<keyword evidence="3 8" id="KW-0375">Hydrogen ion transport</keyword>
<evidence type="ECO:0000313" key="10">
    <source>
        <dbReference type="Proteomes" id="UP000061135"/>
    </source>
</evidence>
<evidence type="ECO:0000256" key="7">
    <source>
        <dbReference type="ARBA" id="ARBA00023310"/>
    </source>
</evidence>
<dbReference type="SUPFAM" id="SSF47928">
    <property type="entry name" value="N-terminal domain of the delta subunit of the F1F0-ATP synthase"/>
    <property type="match status" value="1"/>
</dbReference>
<dbReference type="GO" id="GO:0016787">
    <property type="term" value="F:hydrolase activity"/>
    <property type="evidence" value="ECO:0007669"/>
    <property type="project" value="UniProtKB-KW"/>
</dbReference>
<dbReference type="EMBL" id="CP007501">
    <property type="protein sequence ID" value="AKD24352.1"/>
    <property type="molecule type" value="Genomic_DNA"/>
</dbReference>
<evidence type="ECO:0000256" key="8">
    <source>
        <dbReference type="HAMAP-Rule" id="MF_01416"/>
    </source>
</evidence>
<dbReference type="STRING" id="1835254.CL55_00000190"/>
<dbReference type="InterPro" id="IPR026015">
    <property type="entry name" value="ATP_synth_OSCP/delta_N_sf"/>
</dbReference>
<comment type="similarity">
    <text evidence="8">Belongs to the ATPase delta chain family.</text>
</comment>
<keyword evidence="7 8" id="KW-0066">ATP synthesis</keyword>